<feature type="domain" description="YCII-related" evidence="3">
    <location>
        <begin position="166"/>
        <end position="252"/>
    </location>
</feature>
<reference evidence="5 6" key="1">
    <citation type="submission" date="2019-05" db="EMBL/GenBank/DDBJ databases">
        <title>Burkholderia sp. DHOD12, isolated from subtropical forest soil.</title>
        <authorList>
            <person name="Gao Z.-H."/>
            <person name="Qiu L.-H."/>
        </authorList>
    </citation>
    <scope>NUCLEOTIDE SEQUENCE [LARGE SCALE GENOMIC DNA]</scope>
    <source>
        <strain evidence="5 6">DHOD12</strain>
    </source>
</reference>
<organism evidence="5 6">
    <name type="scientific">Trinickia violacea</name>
    <dbReference type="NCBI Taxonomy" id="2571746"/>
    <lineage>
        <taxon>Bacteria</taxon>
        <taxon>Pseudomonadati</taxon>
        <taxon>Pseudomonadota</taxon>
        <taxon>Betaproteobacteria</taxon>
        <taxon>Burkholderiales</taxon>
        <taxon>Burkholderiaceae</taxon>
        <taxon>Trinickia</taxon>
    </lineage>
</organism>
<dbReference type="Proteomes" id="UP000298656">
    <property type="component" value="Chromosome 1"/>
</dbReference>
<name>A0A4V1EHH2_9BURK</name>
<dbReference type="OrthoDB" id="6928805at2"/>
<protein>
    <submittedName>
        <fullName evidence="5">ATPase</fullName>
    </submittedName>
</protein>
<dbReference type="Pfam" id="PF03795">
    <property type="entry name" value="YCII"/>
    <property type="match status" value="1"/>
</dbReference>
<evidence type="ECO:0000256" key="2">
    <source>
        <dbReference type="ARBA" id="ARBA00007689"/>
    </source>
</evidence>
<evidence type="ECO:0000313" key="5">
    <source>
        <dbReference type="EMBL" id="QCP50260.1"/>
    </source>
</evidence>
<evidence type="ECO:0000259" key="4">
    <source>
        <dbReference type="Pfam" id="PF08327"/>
    </source>
</evidence>
<dbReference type="InterPro" id="IPR011008">
    <property type="entry name" value="Dimeric_a/b-barrel"/>
</dbReference>
<accession>A0A4V1EHH2</accession>
<dbReference type="Gene3D" id="3.30.530.20">
    <property type="match status" value="1"/>
</dbReference>
<comment type="similarity">
    <text evidence="1">Belongs to the AHA1 family.</text>
</comment>
<keyword evidence="6" id="KW-1185">Reference proteome</keyword>
<dbReference type="SUPFAM" id="SSF54909">
    <property type="entry name" value="Dimeric alpha+beta barrel"/>
    <property type="match status" value="1"/>
</dbReference>
<dbReference type="EMBL" id="CP040077">
    <property type="protein sequence ID" value="QCP50260.1"/>
    <property type="molecule type" value="Genomic_DNA"/>
</dbReference>
<dbReference type="AlphaFoldDB" id="A0A4V1EHH2"/>
<dbReference type="RefSeq" id="WP_137333079.1">
    <property type="nucleotide sequence ID" value="NZ_CP040077.1"/>
</dbReference>
<evidence type="ECO:0000256" key="1">
    <source>
        <dbReference type="ARBA" id="ARBA00006817"/>
    </source>
</evidence>
<dbReference type="InterPro" id="IPR005545">
    <property type="entry name" value="YCII"/>
</dbReference>
<dbReference type="Pfam" id="PF08327">
    <property type="entry name" value="AHSA1"/>
    <property type="match status" value="1"/>
</dbReference>
<dbReference type="CDD" id="cd07814">
    <property type="entry name" value="SRPBCC_CalC_Aha1-like"/>
    <property type="match status" value="1"/>
</dbReference>
<comment type="similarity">
    <text evidence="2">Belongs to the YciI family.</text>
</comment>
<proteinExistence type="inferred from homology"/>
<feature type="domain" description="Activator of Hsp90 ATPase homologue 1/2-like C-terminal" evidence="4">
    <location>
        <begin position="28"/>
        <end position="154"/>
    </location>
</feature>
<evidence type="ECO:0000259" key="3">
    <source>
        <dbReference type="Pfam" id="PF03795"/>
    </source>
</evidence>
<sequence>MSASPNSRARAVADVNRGTILAVVEIAAAAQKIFDALTSSEVTRWWGSPDTYQTTEWQAEVRPGGKWRAGGVSADGRSFSVGGEYLEVSPPTRLVQTWVADWDGGNTTTITYELSPIDGGTRLTLWHEGFAGRPQSCAGHAQGWERVFGWLTAYASEEGKLSHFLCRLIPPRPDFAQTLNALEKSAMSEHSKYWAGKLQEGIVVAFGPVLDPRGGWGVGIVRAKDEASVEAMRDADPAMVADIGMQYEILPMMTAVY</sequence>
<gene>
    <name evidence="5" type="ORF">FAZ95_14385</name>
</gene>
<dbReference type="KEGG" id="tvl:FAZ95_14385"/>
<evidence type="ECO:0000313" key="6">
    <source>
        <dbReference type="Proteomes" id="UP000298656"/>
    </source>
</evidence>
<dbReference type="SUPFAM" id="SSF55961">
    <property type="entry name" value="Bet v1-like"/>
    <property type="match status" value="1"/>
</dbReference>
<dbReference type="InterPro" id="IPR013538">
    <property type="entry name" value="ASHA1/2-like_C"/>
</dbReference>
<dbReference type="InterPro" id="IPR023393">
    <property type="entry name" value="START-like_dom_sf"/>
</dbReference>